<feature type="transmembrane region" description="Helical" evidence="2">
    <location>
        <begin position="325"/>
        <end position="349"/>
    </location>
</feature>
<reference evidence="3 4" key="1">
    <citation type="journal article" date="2024" name="bioRxiv">
        <title>Comparative genomics of Cryptococcus and Kwoniella reveals pathogenesis evolution and contrasting karyotype dynamics via intercentromeric recombination or chromosome fusion.</title>
        <authorList>
            <person name="Coelho M.A."/>
            <person name="David-Palma M."/>
            <person name="Shea T."/>
            <person name="Bowers K."/>
            <person name="McGinley-Smith S."/>
            <person name="Mohammad A.W."/>
            <person name="Gnirke A."/>
            <person name="Yurkov A.M."/>
            <person name="Nowrousian M."/>
            <person name="Sun S."/>
            <person name="Cuomo C.A."/>
            <person name="Heitman J."/>
        </authorList>
    </citation>
    <scope>NUCLEOTIDE SEQUENCE [LARGE SCALE GENOMIC DNA]</scope>
    <source>
        <strain evidence="3 4">CBS 13917</strain>
    </source>
</reference>
<dbReference type="KEGG" id="kne:92183911"/>
<feature type="transmembrane region" description="Helical" evidence="2">
    <location>
        <begin position="131"/>
        <end position="152"/>
    </location>
</feature>
<sequence>MSSRHADGTDLHSRPSVILSSHRTPHPFFTPTHLSFNDAHTGTKAGSWSSRRARKGRYAPKSHHVHYLGSRTASTSSSVAEDGLAGAGKSGTGVEGKRKRGQVHKMEQVAYSRMKKEETELKPHLIMDVSFWIAVAFFLGSAVWVINGYLVWFPILRPQLATPVFSKTAAATAFIGGTIFEIGSYLMVVEALDRGRETNFGTALGQVLHHRRKTPSHTSLSLEEVNSHVEHQPTRTSTTSSGTIQANGGAFGDKGRSTDEDGVDWPTGAKGFVWWGKPMWHDLGYLAAIVQLFAATIFWVSTLTGLPGVIPGYSDGAGSKAIIDIFFWTPQVIGGCGFIVSSLILMIEVQKKWYLPDLMDIGWQVGVWNLIGAFGFMLCGALGYSSNSKVEYESALSTFWGSWAFLIGSGFQLWEVIWREPPASAPAQSRSGPGSAAPVKK</sequence>
<feature type="transmembrane region" description="Helical" evidence="2">
    <location>
        <begin position="361"/>
        <end position="384"/>
    </location>
</feature>
<feature type="region of interest" description="Disordered" evidence="1">
    <location>
        <begin position="1"/>
        <end position="23"/>
    </location>
</feature>
<comment type="caution">
    <text evidence="3">The sequence shown here is derived from an EMBL/GenBank/DDBJ whole genome shotgun (WGS) entry which is preliminary data.</text>
</comment>
<evidence type="ECO:0000256" key="2">
    <source>
        <dbReference type="SAM" id="Phobius"/>
    </source>
</evidence>
<accession>A0AAW0YUK7</accession>
<proteinExistence type="predicted"/>
<evidence type="ECO:0000313" key="3">
    <source>
        <dbReference type="EMBL" id="KAK8844803.1"/>
    </source>
</evidence>
<organism evidence="3 4">
    <name type="scientific">Kwoniella newhampshirensis</name>
    <dbReference type="NCBI Taxonomy" id="1651941"/>
    <lineage>
        <taxon>Eukaryota</taxon>
        <taxon>Fungi</taxon>
        <taxon>Dikarya</taxon>
        <taxon>Basidiomycota</taxon>
        <taxon>Agaricomycotina</taxon>
        <taxon>Tremellomycetes</taxon>
        <taxon>Tremellales</taxon>
        <taxon>Cryptococcaceae</taxon>
        <taxon>Kwoniella</taxon>
    </lineage>
</organism>
<keyword evidence="2" id="KW-1133">Transmembrane helix</keyword>
<evidence type="ECO:0000313" key="4">
    <source>
        <dbReference type="Proteomes" id="UP001388673"/>
    </source>
</evidence>
<feature type="transmembrane region" description="Helical" evidence="2">
    <location>
        <begin position="396"/>
        <end position="414"/>
    </location>
</feature>
<feature type="region of interest" description="Disordered" evidence="1">
    <location>
        <begin position="212"/>
        <end position="259"/>
    </location>
</feature>
<gene>
    <name evidence="3" type="ORF">IAR55_006653</name>
</gene>
<feature type="compositionally biased region" description="Basic and acidic residues" evidence="1">
    <location>
        <begin position="1"/>
        <end position="13"/>
    </location>
</feature>
<dbReference type="Proteomes" id="UP001388673">
    <property type="component" value="Unassembled WGS sequence"/>
</dbReference>
<feature type="transmembrane region" description="Helical" evidence="2">
    <location>
        <begin position="283"/>
        <end position="305"/>
    </location>
</feature>
<protein>
    <recommendedName>
        <fullName evidence="5">Integral membrane protein</fullName>
    </recommendedName>
</protein>
<dbReference type="AlphaFoldDB" id="A0AAW0YUK7"/>
<evidence type="ECO:0000256" key="1">
    <source>
        <dbReference type="SAM" id="MobiDB-lite"/>
    </source>
</evidence>
<feature type="region of interest" description="Disordered" evidence="1">
    <location>
        <begin position="70"/>
        <end position="102"/>
    </location>
</feature>
<feature type="compositionally biased region" description="Polar residues" evidence="1">
    <location>
        <begin position="234"/>
        <end position="246"/>
    </location>
</feature>
<feature type="transmembrane region" description="Helical" evidence="2">
    <location>
        <begin position="164"/>
        <end position="188"/>
    </location>
</feature>
<keyword evidence="2" id="KW-0472">Membrane</keyword>
<dbReference type="GeneID" id="92183911"/>
<keyword evidence="2" id="KW-0812">Transmembrane</keyword>
<dbReference type="RefSeq" id="XP_066800027.1">
    <property type="nucleotide sequence ID" value="XM_066949733.1"/>
</dbReference>
<feature type="compositionally biased region" description="Gly residues" evidence="1">
    <location>
        <begin position="85"/>
        <end position="94"/>
    </location>
</feature>
<dbReference type="EMBL" id="JBCAWK010000013">
    <property type="protein sequence ID" value="KAK8844803.1"/>
    <property type="molecule type" value="Genomic_DNA"/>
</dbReference>
<keyword evidence="4" id="KW-1185">Reference proteome</keyword>
<evidence type="ECO:0008006" key="5">
    <source>
        <dbReference type="Google" id="ProtNLM"/>
    </source>
</evidence>
<name>A0AAW0YUK7_9TREE</name>